<reference evidence="10" key="1">
    <citation type="submission" date="2016-10" db="EMBL/GenBank/DDBJ databases">
        <authorList>
            <person name="Varghese N."/>
            <person name="Submissions S."/>
        </authorList>
    </citation>
    <scope>NUCLEOTIDE SEQUENCE [LARGE SCALE GENOMIC DNA]</scope>
    <source>
        <strain evidence="10">DSM 25811 / CCM 8410 / LMG 26954 / E90</strain>
    </source>
</reference>
<keyword evidence="10" id="KW-1185">Reference proteome</keyword>
<dbReference type="InterPro" id="IPR003838">
    <property type="entry name" value="ABC3_permease_C"/>
</dbReference>
<feature type="transmembrane region" description="Helical" evidence="6">
    <location>
        <begin position="326"/>
        <end position="353"/>
    </location>
</feature>
<feature type="transmembrane region" description="Helical" evidence="6">
    <location>
        <begin position="373"/>
        <end position="400"/>
    </location>
</feature>
<feature type="transmembrane region" description="Helical" evidence="6">
    <location>
        <begin position="722"/>
        <end position="741"/>
    </location>
</feature>
<name>A0A1G7AHZ6_NIADE</name>
<comment type="subcellular location">
    <subcellularLocation>
        <location evidence="1">Cell membrane</location>
        <topology evidence="1">Multi-pass membrane protein</topology>
    </subcellularLocation>
</comment>
<dbReference type="Pfam" id="PF12704">
    <property type="entry name" value="MacB_PCD"/>
    <property type="match status" value="1"/>
</dbReference>
<keyword evidence="3 6" id="KW-0812">Transmembrane</keyword>
<dbReference type="AlphaFoldDB" id="A0A1G7AHZ6"/>
<dbReference type="InterPro" id="IPR025857">
    <property type="entry name" value="MacB_PCD"/>
</dbReference>
<feature type="domain" description="ABC3 transporter permease C-terminal" evidence="7">
    <location>
        <begin position="673"/>
        <end position="782"/>
    </location>
</feature>
<evidence type="ECO:0000256" key="2">
    <source>
        <dbReference type="ARBA" id="ARBA00022475"/>
    </source>
</evidence>
<evidence type="ECO:0000313" key="9">
    <source>
        <dbReference type="EMBL" id="SDE14554.1"/>
    </source>
</evidence>
<dbReference type="PANTHER" id="PTHR30572:SF18">
    <property type="entry name" value="ABC-TYPE MACROLIDE FAMILY EXPORT SYSTEM PERMEASE COMPONENT 2"/>
    <property type="match status" value="1"/>
</dbReference>
<feature type="domain" description="ABC3 transporter permease C-terminal" evidence="7">
    <location>
        <begin position="285"/>
        <end position="398"/>
    </location>
</feature>
<evidence type="ECO:0000256" key="4">
    <source>
        <dbReference type="ARBA" id="ARBA00022989"/>
    </source>
</evidence>
<dbReference type="GO" id="GO:0005886">
    <property type="term" value="C:plasma membrane"/>
    <property type="evidence" value="ECO:0007669"/>
    <property type="project" value="UniProtKB-SubCell"/>
</dbReference>
<dbReference type="Proteomes" id="UP000198757">
    <property type="component" value="Unassembled WGS sequence"/>
</dbReference>
<gene>
    <name evidence="9" type="ORF">SAMN04487894_12330</name>
</gene>
<keyword evidence="4 6" id="KW-1133">Transmembrane helix</keyword>
<proteinExistence type="predicted"/>
<keyword evidence="2" id="KW-1003">Cell membrane</keyword>
<evidence type="ECO:0000313" key="10">
    <source>
        <dbReference type="Proteomes" id="UP000198757"/>
    </source>
</evidence>
<evidence type="ECO:0000256" key="1">
    <source>
        <dbReference type="ARBA" id="ARBA00004651"/>
    </source>
</evidence>
<dbReference type="STRING" id="1285928.SAMN04487894_12330"/>
<dbReference type="PANTHER" id="PTHR30572">
    <property type="entry name" value="MEMBRANE COMPONENT OF TRANSPORTER-RELATED"/>
    <property type="match status" value="1"/>
</dbReference>
<sequence length="793" mass="87670">MFNNYFKTAWRSLGKNKAFSVLNILGLSVGMAATCLILLWVQQELSFDREYANTDRLYQVYNRDVDNGAPYTYAATPNPMGPALKAGYPEIEDVTRVSGEQFLIANQERQFKPEGLFVDEGFVSMFGFPVMTGDRRGLLRNPGDIFITRSLARKLYGSDDAVGKLLTLNDSNTLRVAAVLENAPAGTRFRFEFLLPWAYYDKLYGVRTSWTGNNVRTYVLLRKNADPAAADRKIKNITAEHTTGESTTKKLTQFLHPAQRWHLYSKSENGALTDGAIGKVRIFMAVALLMIIIACINFVNLSTARTAHKAREVGVRKVAGARRSGLVLQFLSESICLSLLSGVLAIAGLLLALPAFNGLIESRLQLHFTDFRLWLFFGGIILLTGVGAGLYPALYLSSFVPVKVLKGAGTTGKGRIGIRKILVVTQFAFAIALITCTLIIKKQMKYAQQRETGYNKELLLFSPIEGMAKKNYALIKQALLKSGAVTTVAGSQNPVTGFLPNYYGFHWEGSTERDENTSFYLFNADEAFTKTFGTKIIAGRDMDIERFPTDSTAVLLNEEAVKLLHLKDPVGKRIWRGAGDLDLHIVGVVKNYISGSPYGNIQPMMILGANPALGVATLHYKLDPANPVQENIARIAAIFKRYNPGYPFEYRFADQDYAEQFAGEQNLSRLIGLFAALSIFIACLGLFGLAAYMAETRYKEIGIRKVLGASVPGILLLLTKDFIRPIVTALLVAAPVAWWIMNRWLQEYSYRTAIGWTVFLAAGSVVLCVALITIVSQTIRAALSNPSKALRSE</sequence>
<feature type="transmembrane region" description="Helical" evidence="6">
    <location>
        <begin position="282"/>
        <end position="301"/>
    </location>
</feature>
<organism evidence="9 10">
    <name type="scientific">Niabella drilacis (strain DSM 25811 / CCM 8410 / CCUG 62505 / LMG 26954 / E90)</name>
    <dbReference type="NCBI Taxonomy" id="1285928"/>
    <lineage>
        <taxon>Bacteria</taxon>
        <taxon>Pseudomonadati</taxon>
        <taxon>Bacteroidota</taxon>
        <taxon>Chitinophagia</taxon>
        <taxon>Chitinophagales</taxon>
        <taxon>Chitinophagaceae</taxon>
        <taxon>Niabella</taxon>
    </lineage>
</organism>
<evidence type="ECO:0000259" key="8">
    <source>
        <dbReference type="Pfam" id="PF12704"/>
    </source>
</evidence>
<protein>
    <submittedName>
        <fullName evidence="9">Duplicated orphan permease</fullName>
    </submittedName>
</protein>
<dbReference type="Pfam" id="PF02687">
    <property type="entry name" value="FtsX"/>
    <property type="match status" value="2"/>
</dbReference>
<feature type="domain" description="MacB-like periplasmic core" evidence="8">
    <location>
        <begin position="20"/>
        <end position="236"/>
    </location>
</feature>
<feature type="transmembrane region" description="Helical" evidence="6">
    <location>
        <begin position="421"/>
        <end position="440"/>
    </location>
</feature>
<dbReference type="EMBL" id="FMZO01000023">
    <property type="protein sequence ID" value="SDE14554.1"/>
    <property type="molecule type" value="Genomic_DNA"/>
</dbReference>
<dbReference type="GO" id="GO:0022857">
    <property type="term" value="F:transmembrane transporter activity"/>
    <property type="evidence" value="ECO:0007669"/>
    <property type="project" value="TreeGrafter"/>
</dbReference>
<evidence type="ECO:0000256" key="5">
    <source>
        <dbReference type="ARBA" id="ARBA00023136"/>
    </source>
</evidence>
<dbReference type="InterPro" id="IPR050250">
    <property type="entry name" value="Macrolide_Exporter_MacB"/>
</dbReference>
<dbReference type="OrthoDB" id="5933722at2"/>
<feature type="transmembrane region" description="Helical" evidence="6">
    <location>
        <begin position="753"/>
        <end position="775"/>
    </location>
</feature>
<feature type="transmembrane region" description="Helical" evidence="6">
    <location>
        <begin position="670"/>
        <end position="694"/>
    </location>
</feature>
<evidence type="ECO:0000259" key="7">
    <source>
        <dbReference type="Pfam" id="PF02687"/>
    </source>
</evidence>
<keyword evidence="5 6" id="KW-0472">Membrane</keyword>
<accession>A0A1G7AHZ6</accession>
<evidence type="ECO:0000256" key="6">
    <source>
        <dbReference type="SAM" id="Phobius"/>
    </source>
</evidence>
<evidence type="ECO:0000256" key="3">
    <source>
        <dbReference type="ARBA" id="ARBA00022692"/>
    </source>
</evidence>
<feature type="transmembrane region" description="Helical" evidence="6">
    <location>
        <begin position="21"/>
        <end position="41"/>
    </location>
</feature>